<dbReference type="EMBL" id="PDUG01000005">
    <property type="protein sequence ID" value="PIC26430.1"/>
    <property type="molecule type" value="Genomic_DNA"/>
</dbReference>
<comment type="caution">
    <text evidence="3">The sequence shown here is derived from an EMBL/GenBank/DDBJ whole genome shotgun (WGS) entry which is preliminary data.</text>
</comment>
<dbReference type="InterPro" id="IPR036409">
    <property type="entry name" value="Aldolase_II/adducin_N_sf"/>
</dbReference>
<evidence type="ECO:0000313" key="3">
    <source>
        <dbReference type="EMBL" id="PIC26430.1"/>
    </source>
</evidence>
<dbReference type="Pfam" id="PF00596">
    <property type="entry name" value="Aldolase_II"/>
    <property type="match status" value="1"/>
</dbReference>
<evidence type="ECO:0000313" key="4">
    <source>
        <dbReference type="Proteomes" id="UP000230233"/>
    </source>
</evidence>
<dbReference type="InterPro" id="IPR051017">
    <property type="entry name" value="Aldolase-II_Adducin_sf"/>
</dbReference>
<name>A0A2G5TGP7_9PELO</name>
<proteinExistence type="inferred from homology"/>
<accession>A0A2G5TGP7</accession>
<dbReference type="GO" id="GO:0051015">
    <property type="term" value="F:actin filament binding"/>
    <property type="evidence" value="ECO:0007669"/>
    <property type="project" value="TreeGrafter"/>
</dbReference>
<organism evidence="3 4">
    <name type="scientific">Caenorhabditis nigoni</name>
    <dbReference type="NCBI Taxonomy" id="1611254"/>
    <lineage>
        <taxon>Eukaryota</taxon>
        <taxon>Metazoa</taxon>
        <taxon>Ecdysozoa</taxon>
        <taxon>Nematoda</taxon>
        <taxon>Chromadorea</taxon>
        <taxon>Rhabditida</taxon>
        <taxon>Rhabditina</taxon>
        <taxon>Rhabditomorpha</taxon>
        <taxon>Rhabditoidea</taxon>
        <taxon>Rhabditidae</taxon>
        <taxon>Peloderinae</taxon>
        <taxon>Caenorhabditis</taxon>
    </lineage>
</organism>
<dbReference type="SMART" id="SM01007">
    <property type="entry name" value="Aldolase_II"/>
    <property type="match status" value="1"/>
</dbReference>
<dbReference type="STRING" id="1611254.A0A2G5TGP7"/>
<dbReference type="Gene3D" id="3.40.225.10">
    <property type="entry name" value="Class II aldolase/adducin N-terminal domain"/>
    <property type="match status" value="1"/>
</dbReference>
<evidence type="ECO:0000259" key="2">
    <source>
        <dbReference type="SMART" id="SM01007"/>
    </source>
</evidence>
<feature type="domain" description="Class II aldolase/adducin N-terminal" evidence="2">
    <location>
        <begin position="6"/>
        <end position="168"/>
    </location>
</feature>
<dbReference type="OrthoDB" id="5844422at2759"/>
<gene>
    <name evidence="3" type="primary">Cnig_chr_V.g19007</name>
    <name evidence="3" type="ORF">B9Z55_019007</name>
</gene>
<dbReference type="InterPro" id="IPR001303">
    <property type="entry name" value="Aldolase_II/adducin_N"/>
</dbReference>
<protein>
    <recommendedName>
        <fullName evidence="2">Class II aldolase/adducin N-terminal domain-containing protein</fullName>
    </recommendedName>
</protein>
<evidence type="ECO:0000256" key="1">
    <source>
        <dbReference type="ARBA" id="ARBA00006274"/>
    </source>
</evidence>
<sequence length="200" mass="22699">MGEHRRDFVWKRRRLVYLKYELFLFQNFTEGDNWSGFPAYIQQLHNQGLYLIVIFDPAVEVIYSSFQRGINAILLFAHVPACSSVVAVSAQKCGLLPISEEAIAVGEVGYHEYRGTLIDEAERALLVRDLGDRHVMSLRNHGFVVCGESVEHALSVTYHLIIACETQVKRFPVGTRTTCIFLPIRPSNRFTKLPAMEAVV</sequence>
<reference evidence="4" key="1">
    <citation type="submission" date="2017-10" db="EMBL/GenBank/DDBJ databases">
        <title>Rapid genome shrinkage in a self-fertile nematode reveals novel sperm competition proteins.</title>
        <authorList>
            <person name="Yin D."/>
            <person name="Schwarz E.M."/>
            <person name="Thomas C.G."/>
            <person name="Felde R.L."/>
            <person name="Korf I.F."/>
            <person name="Cutter A.D."/>
            <person name="Schartner C.M."/>
            <person name="Ralston E.J."/>
            <person name="Meyer B.J."/>
            <person name="Haag E.S."/>
        </authorList>
    </citation>
    <scope>NUCLEOTIDE SEQUENCE [LARGE SCALE GENOMIC DNA]</scope>
    <source>
        <strain evidence="4">JU1422</strain>
    </source>
</reference>
<dbReference type="GO" id="GO:0005856">
    <property type="term" value="C:cytoskeleton"/>
    <property type="evidence" value="ECO:0007669"/>
    <property type="project" value="TreeGrafter"/>
</dbReference>
<dbReference type="PANTHER" id="PTHR10672">
    <property type="entry name" value="ADDUCIN"/>
    <property type="match status" value="1"/>
</dbReference>
<comment type="similarity">
    <text evidence="1">Belongs to the aldolase class II family. Adducin subfamily.</text>
</comment>
<dbReference type="GO" id="GO:0005886">
    <property type="term" value="C:plasma membrane"/>
    <property type="evidence" value="ECO:0007669"/>
    <property type="project" value="UniProtKB-SubCell"/>
</dbReference>
<dbReference type="PANTHER" id="PTHR10672:SF42">
    <property type="entry name" value="ADDUCIN-RELATED PROTEIN 2"/>
    <property type="match status" value="1"/>
</dbReference>
<dbReference type="Proteomes" id="UP000230233">
    <property type="component" value="Chromosome V"/>
</dbReference>
<keyword evidence="4" id="KW-1185">Reference proteome</keyword>
<dbReference type="GO" id="GO:0014069">
    <property type="term" value="C:postsynaptic density"/>
    <property type="evidence" value="ECO:0007669"/>
    <property type="project" value="TreeGrafter"/>
</dbReference>
<dbReference type="AlphaFoldDB" id="A0A2G5TGP7"/>
<dbReference type="SUPFAM" id="SSF53639">
    <property type="entry name" value="AraD/HMP-PK domain-like"/>
    <property type="match status" value="1"/>
</dbReference>